<dbReference type="SUPFAM" id="SSF51735">
    <property type="entry name" value="NAD(P)-binding Rossmann-fold domains"/>
    <property type="match status" value="1"/>
</dbReference>
<evidence type="ECO:0000256" key="8">
    <source>
        <dbReference type="ARBA" id="ARBA00023098"/>
    </source>
</evidence>
<dbReference type="InterPro" id="IPR002347">
    <property type="entry name" value="SDR_fam"/>
</dbReference>
<dbReference type="Pfam" id="PF13561">
    <property type="entry name" value="adh_short_C2"/>
    <property type="match status" value="1"/>
</dbReference>
<dbReference type="GeneID" id="9421297"/>
<dbReference type="KEGG" id="hje:HacjB3_17538"/>
<dbReference type="EMBL" id="AOHV01000020">
    <property type="protein sequence ID" value="ELY38714.1"/>
    <property type="molecule type" value="Genomic_DNA"/>
</dbReference>
<dbReference type="PATRIC" id="fig|795797.18.peg.3423"/>
<dbReference type="RefSeq" id="WP_008415604.1">
    <property type="nucleotide sequence ID" value="NC_014299.1"/>
</dbReference>
<keyword evidence="24" id="KW-1185">Reference proteome</keyword>
<evidence type="ECO:0000256" key="15">
    <source>
        <dbReference type="ARBA" id="ARBA00047570"/>
    </source>
</evidence>
<evidence type="ECO:0000313" key="24">
    <source>
        <dbReference type="Proteomes" id="UP000011645"/>
    </source>
</evidence>
<dbReference type="OrthoDB" id="194879at2157"/>
<keyword evidence="5" id="KW-0276">Fatty acid metabolism</keyword>
<evidence type="ECO:0000256" key="4">
    <source>
        <dbReference type="ARBA" id="ARBA00022553"/>
    </source>
</evidence>
<evidence type="ECO:0000256" key="7">
    <source>
        <dbReference type="ARBA" id="ARBA00023002"/>
    </source>
</evidence>
<comment type="catalytic activity">
    <reaction evidence="15">
        <text>(2E)-dodecenoyl-CoA + NADPH + H(+) = dodecanoyl-CoA + NADP(+)</text>
        <dbReference type="Rhea" id="RHEA:44964"/>
        <dbReference type="ChEBI" id="CHEBI:15378"/>
        <dbReference type="ChEBI" id="CHEBI:57330"/>
        <dbReference type="ChEBI" id="CHEBI:57375"/>
        <dbReference type="ChEBI" id="CHEBI:57783"/>
        <dbReference type="ChEBI" id="CHEBI:58349"/>
    </reaction>
    <physiologicalReaction direction="left-to-right" evidence="15">
        <dbReference type="Rhea" id="RHEA:44965"/>
    </physiologicalReaction>
</comment>
<comment type="function">
    <text evidence="11">Participates in chain elongation of fatty acids. Catalyzes the reduction of trans-2-enoyl-CoAs of varying chain lengths from 6:1 to 16:1, having maximum activity with 10:1 CoA. Has no 2,4-dienoyl-CoA reductase activity.</text>
</comment>
<evidence type="ECO:0000256" key="5">
    <source>
        <dbReference type="ARBA" id="ARBA00022832"/>
    </source>
</evidence>
<keyword evidence="8" id="KW-0443">Lipid metabolism</keyword>
<evidence type="ECO:0000256" key="17">
    <source>
        <dbReference type="ARBA" id="ARBA00049108"/>
    </source>
</evidence>
<evidence type="ECO:0000256" key="9">
    <source>
        <dbReference type="ARBA" id="ARBA00023140"/>
    </source>
</evidence>
<evidence type="ECO:0000313" key="21">
    <source>
        <dbReference type="EMBL" id="ADJ16850.1"/>
    </source>
</evidence>
<keyword evidence="10" id="KW-0275">Fatty acid biosynthesis</keyword>
<dbReference type="Gene3D" id="3.40.50.720">
    <property type="entry name" value="NAD(P)-binding Rossmann-like Domain"/>
    <property type="match status" value="1"/>
</dbReference>
<proteinExistence type="predicted"/>
<accession>D8JCV5</accession>
<dbReference type="PROSITE" id="PS00061">
    <property type="entry name" value="ADH_SHORT"/>
    <property type="match status" value="1"/>
</dbReference>
<evidence type="ECO:0000256" key="12">
    <source>
        <dbReference type="ARBA" id="ARBA00038622"/>
    </source>
</evidence>
<evidence type="ECO:0000256" key="16">
    <source>
        <dbReference type="ARBA" id="ARBA00048686"/>
    </source>
</evidence>
<keyword evidence="4" id="KW-0597">Phosphoprotein</keyword>
<dbReference type="Proteomes" id="UP000000390">
    <property type="component" value="Plasmid 2"/>
</dbReference>
<evidence type="ECO:0000256" key="2">
    <source>
        <dbReference type="ARBA" id="ARBA00005189"/>
    </source>
</evidence>
<organism evidence="21 23">
    <name type="scientific">Halalkalicoccus jeotgali (strain DSM 18796 / CECT 7217 / JCM 14584 / KCTC 4019 / B3)</name>
    <dbReference type="NCBI Taxonomy" id="795797"/>
    <lineage>
        <taxon>Archaea</taxon>
        <taxon>Methanobacteriati</taxon>
        <taxon>Methanobacteriota</taxon>
        <taxon>Stenosarchaea group</taxon>
        <taxon>Halobacteria</taxon>
        <taxon>Halobacteriales</taxon>
        <taxon>Halococcaceae</taxon>
        <taxon>Halalkalicoccus</taxon>
    </lineage>
</organism>
<dbReference type="HOGENOM" id="CLU_010194_1_2_2"/>
<keyword evidence="7" id="KW-0560">Oxidoreductase</keyword>
<keyword evidence="6" id="KW-0521">NADP</keyword>
<evidence type="ECO:0000256" key="13">
    <source>
        <dbReference type="ARBA" id="ARBA00038849"/>
    </source>
</evidence>
<comment type="catalytic activity">
    <reaction evidence="17">
        <text>(2E)-hexenoyl-CoA + NADPH + H(+) = hexanoyl-CoA + NADP(+)</text>
        <dbReference type="Rhea" id="RHEA:44956"/>
        <dbReference type="ChEBI" id="CHEBI:15378"/>
        <dbReference type="ChEBI" id="CHEBI:57783"/>
        <dbReference type="ChEBI" id="CHEBI:58349"/>
        <dbReference type="ChEBI" id="CHEBI:62077"/>
        <dbReference type="ChEBI" id="CHEBI:62620"/>
    </reaction>
    <physiologicalReaction direction="left-to-right" evidence="17">
        <dbReference type="Rhea" id="RHEA:44957"/>
    </physiologicalReaction>
</comment>
<dbReference type="InterPro" id="IPR020904">
    <property type="entry name" value="Sc_DH/Rdtase_CS"/>
</dbReference>
<comment type="subcellular location">
    <subcellularLocation>
        <location evidence="1">Peroxisome</location>
    </subcellularLocation>
</comment>
<evidence type="ECO:0000256" key="19">
    <source>
        <dbReference type="ARBA" id="ARBA00049386"/>
    </source>
</evidence>
<evidence type="ECO:0000313" key="23">
    <source>
        <dbReference type="Proteomes" id="UP000000390"/>
    </source>
</evidence>
<evidence type="ECO:0000256" key="11">
    <source>
        <dbReference type="ARBA" id="ARBA00037124"/>
    </source>
</evidence>
<evidence type="ECO:0000256" key="1">
    <source>
        <dbReference type="ARBA" id="ARBA00004275"/>
    </source>
</evidence>
<comment type="catalytic activity">
    <reaction evidence="20">
        <text>(2E)-octenoyl-CoA + NADPH + H(+) = octanoyl-CoA + NADP(+)</text>
        <dbReference type="Rhea" id="RHEA:44952"/>
        <dbReference type="ChEBI" id="CHEBI:15378"/>
        <dbReference type="ChEBI" id="CHEBI:57386"/>
        <dbReference type="ChEBI" id="CHEBI:57783"/>
        <dbReference type="ChEBI" id="CHEBI:58349"/>
        <dbReference type="ChEBI" id="CHEBI:62242"/>
    </reaction>
    <physiologicalReaction direction="left-to-right" evidence="20">
        <dbReference type="Rhea" id="RHEA:44953"/>
    </physiologicalReaction>
</comment>
<dbReference type="PANTHER" id="PTHR24317:SF7">
    <property type="entry name" value="PEROXISOMAL TRANS-2-ENOYL-COA REDUCTASE"/>
    <property type="match status" value="1"/>
</dbReference>
<reference evidence="22 24" key="2">
    <citation type="journal article" date="2014" name="PLoS Genet.">
        <title>Phylogenetically driven sequencing of extremely halophilic archaea reveals strategies for static and dynamic osmo-response.</title>
        <authorList>
            <person name="Becker E.A."/>
            <person name="Seitzer P.M."/>
            <person name="Tritt A."/>
            <person name="Larsen D."/>
            <person name="Krusor M."/>
            <person name="Yao A.I."/>
            <person name="Wu D."/>
            <person name="Madern D."/>
            <person name="Eisen J.A."/>
            <person name="Darling A.E."/>
            <person name="Facciotti M.T."/>
        </authorList>
    </citation>
    <scope>NUCLEOTIDE SEQUENCE [LARGE SCALE GENOMIC DNA]</scope>
    <source>
        <strain evidence="22">B3</strain>
        <strain evidence="24">DSM 18796 / CECT 7217 / JCM 14584 / KCTC 4019 / B3</strain>
    </source>
</reference>
<dbReference type="InterPro" id="IPR036291">
    <property type="entry name" value="NAD(P)-bd_dom_sf"/>
</dbReference>
<dbReference type="eggNOG" id="arCOG01259">
    <property type="taxonomic scope" value="Archaea"/>
</dbReference>
<dbReference type="GO" id="GO:0019166">
    <property type="term" value="F:trans-2-enoyl-CoA reductase (NADPH) activity"/>
    <property type="evidence" value="ECO:0007669"/>
    <property type="project" value="UniProtKB-EC"/>
</dbReference>
<evidence type="ECO:0000256" key="14">
    <source>
        <dbReference type="ARBA" id="ARBA00041063"/>
    </source>
</evidence>
<dbReference type="GO" id="GO:0006633">
    <property type="term" value="P:fatty acid biosynthetic process"/>
    <property type="evidence" value="ECO:0007669"/>
    <property type="project" value="UniProtKB-KW"/>
</dbReference>
<dbReference type="EMBL" id="CP002064">
    <property type="protein sequence ID" value="ADJ16850.1"/>
    <property type="molecule type" value="Genomic_DNA"/>
</dbReference>
<sequence>MSHNKFNVDGSSAIITGASSGIGRRIAEGFADQGVDTTICSRKQSNVDPVAEEINDNDSDSIGHILPIECDVRNRDSVDRMVERTVEKFGAIDILVNNAGAAFKCDFDGLSENGWKTIVDINLHGVFNCTHAAREALQDGGGSVVNISSIRSQEAAPHEIHYGAAKAGVNNFTRSLASEWAASGVRVNCVSPGFIATPGAVTAGDTDPADIDRSNVNRKIGTTAEIADVVEFLASPAASFIDGEILTVRGVPPHSEDPN</sequence>
<comment type="catalytic activity">
    <reaction evidence="16">
        <text>(2E)-tetradecenoyl-CoA + NADPH + H(+) = tetradecanoyl-CoA + NADP(+)</text>
        <dbReference type="Rhea" id="RHEA:44968"/>
        <dbReference type="ChEBI" id="CHEBI:15378"/>
        <dbReference type="ChEBI" id="CHEBI:57385"/>
        <dbReference type="ChEBI" id="CHEBI:57783"/>
        <dbReference type="ChEBI" id="CHEBI:58349"/>
        <dbReference type="ChEBI" id="CHEBI:61405"/>
    </reaction>
    <physiologicalReaction direction="left-to-right" evidence="16">
        <dbReference type="Rhea" id="RHEA:44969"/>
    </physiologicalReaction>
</comment>
<dbReference type="InterPro" id="IPR052388">
    <property type="entry name" value="Peroxisomal_t2-enoyl-CoA_red"/>
</dbReference>
<keyword evidence="9" id="KW-0576">Peroxisome</keyword>
<geneLocation type="plasmid" evidence="21 23">
    <name>2</name>
</geneLocation>
<evidence type="ECO:0000256" key="20">
    <source>
        <dbReference type="ARBA" id="ARBA00049559"/>
    </source>
</evidence>
<comment type="pathway">
    <text evidence="2">Lipid metabolism.</text>
</comment>
<evidence type="ECO:0000313" key="22">
    <source>
        <dbReference type="EMBL" id="ELY38714.1"/>
    </source>
</evidence>
<protein>
    <recommendedName>
        <fullName evidence="14">Peroxisomal trans-2-enoyl-CoA reductase</fullName>
        <ecNumber evidence="13">1.3.1.38</ecNumber>
    </recommendedName>
</protein>
<evidence type="ECO:0000256" key="6">
    <source>
        <dbReference type="ARBA" id="ARBA00022857"/>
    </source>
</evidence>
<comment type="subunit">
    <text evidence="12">Interacts with PEX5, probably required to target it into peroxisomes.</text>
</comment>
<dbReference type="PRINTS" id="PR00080">
    <property type="entry name" value="SDRFAMILY"/>
</dbReference>
<dbReference type="PRINTS" id="PR00081">
    <property type="entry name" value="GDHRDH"/>
</dbReference>
<reference evidence="21 23" key="1">
    <citation type="journal article" date="2010" name="J. Bacteriol.">
        <title>Complete genome sequence of Halalkalicoccus jeotgali B3(T), an extremely halophilic archaeon.</title>
        <authorList>
            <person name="Roh S.W."/>
            <person name="Nam Y.D."/>
            <person name="Nam S.H."/>
            <person name="Choi S.H."/>
            <person name="Park H.S."/>
            <person name="Bae J.W."/>
        </authorList>
    </citation>
    <scope>NUCLEOTIDE SEQUENCE [LARGE SCALE GENOMIC DNA]</scope>
    <source>
        <strain evidence="21">B3</strain>
        <strain evidence="23">DSM 18796 / CECT 7217 / JCM 14584 / KCTC 4019 / B3</strain>
        <plasmid evidence="23">2</plasmid>
    </source>
</reference>
<comment type="catalytic activity">
    <reaction evidence="18">
        <text>a (2E)-enoyl-CoA + NADPH + H(+) = a 2,3-saturated acyl-CoA + NADP(+)</text>
        <dbReference type="Rhea" id="RHEA:33763"/>
        <dbReference type="ChEBI" id="CHEBI:15378"/>
        <dbReference type="ChEBI" id="CHEBI:57783"/>
        <dbReference type="ChEBI" id="CHEBI:58349"/>
        <dbReference type="ChEBI" id="CHEBI:58856"/>
        <dbReference type="ChEBI" id="CHEBI:65111"/>
        <dbReference type="EC" id="1.3.1.38"/>
    </reaction>
    <physiologicalReaction direction="left-to-right" evidence="18">
        <dbReference type="Rhea" id="RHEA:33764"/>
    </physiologicalReaction>
</comment>
<dbReference type="PANTHER" id="PTHR24317">
    <property type="entry name" value="PEROXISOMAL TRANS-2-ENOYL-COA REDUCTASE"/>
    <property type="match status" value="1"/>
</dbReference>
<dbReference type="Proteomes" id="UP000011645">
    <property type="component" value="Unassembled WGS sequence"/>
</dbReference>
<dbReference type="FunFam" id="3.40.50.720:FF:000084">
    <property type="entry name" value="Short-chain dehydrogenase reductase"/>
    <property type="match status" value="1"/>
</dbReference>
<keyword evidence="3" id="KW-0444">Lipid biosynthesis</keyword>
<keyword evidence="21" id="KW-0614">Plasmid</keyword>
<gene>
    <name evidence="21" type="ordered locus">HacjB3_17538</name>
    <name evidence="22" type="ORF">C497_07229</name>
</gene>
<evidence type="ECO:0000256" key="10">
    <source>
        <dbReference type="ARBA" id="ARBA00023160"/>
    </source>
</evidence>
<dbReference type="AlphaFoldDB" id="D8JCV5"/>
<evidence type="ECO:0000256" key="3">
    <source>
        <dbReference type="ARBA" id="ARBA00022516"/>
    </source>
</evidence>
<evidence type="ECO:0000256" key="18">
    <source>
        <dbReference type="ARBA" id="ARBA00049251"/>
    </source>
</evidence>
<name>D8JCV5_HALJB</name>
<comment type="catalytic activity">
    <reaction evidence="19">
        <text>(2E)-decenoyl-CoA + NADPH + H(+) = decanoyl-CoA + NADP(+)</text>
        <dbReference type="Rhea" id="RHEA:44960"/>
        <dbReference type="ChEBI" id="CHEBI:15378"/>
        <dbReference type="ChEBI" id="CHEBI:57783"/>
        <dbReference type="ChEBI" id="CHEBI:58349"/>
        <dbReference type="ChEBI" id="CHEBI:61406"/>
        <dbReference type="ChEBI" id="CHEBI:61430"/>
    </reaction>
    <physiologicalReaction direction="left-to-right" evidence="19">
        <dbReference type="Rhea" id="RHEA:44961"/>
    </physiologicalReaction>
</comment>
<dbReference type="EC" id="1.3.1.38" evidence="13"/>